<comment type="similarity">
    <text evidence="2">Belongs to the SusD family.</text>
</comment>
<dbReference type="CDD" id="cd08977">
    <property type="entry name" value="SusD"/>
    <property type="match status" value="1"/>
</dbReference>
<reference evidence="9 10" key="2">
    <citation type="journal article" date="2011" name="Stand. Genomic Sci.">
        <title>Complete genome sequence of Leadbetterella byssophila type strain (4M15).</title>
        <authorList>
            <person name="Abt B."/>
            <person name="Teshima H."/>
            <person name="Lucas S."/>
            <person name="Lapidus A."/>
            <person name="Del Rio T.G."/>
            <person name="Nolan M."/>
            <person name="Tice H."/>
            <person name="Cheng J.F."/>
            <person name="Pitluck S."/>
            <person name="Liolios K."/>
            <person name="Pagani I."/>
            <person name="Ivanova N."/>
            <person name="Mavromatis K."/>
            <person name="Pati A."/>
            <person name="Tapia R."/>
            <person name="Han C."/>
            <person name="Goodwin L."/>
            <person name="Chen A."/>
            <person name="Palaniappan K."/>
            <person name="Land M."/>
            <person name="Hauser L."/>
            <person name="Chang Y.J."/>
            <person name="Jeffries C.D."/>
            <person name="Rohde M."/>
            <person name="Goker M."/>
            <person name="Tindall B.J."/>
            <person name="Detter J.C."/>
            <person name="Woyke T."/>
            <person name="Bristow J."/>
            <person name="Eisen J.A."/>
            <person name="Markowitz V."/>
            <person name="Hugenholtz P."/>
            <person name="Klenk H.P."/>
            <person name="Kyrpides N.C."/>
        </authorList>
    </citation>
    <scope>NUCLEOTIDE SEQUENCE [LARGE SCALE GENOMIC DNA]</scope>
    <source>
        <strain evidence="10">DSM 17132 / JCM 16389 / KACC 11308 / NBRC 106382 / 4M15</strain>
    </source>
</reference>
<protein>
    <submittedName>
        <fullName evidence="9">RagB/SusD domain protein</fullName>
    </submittedName>
</protein>
<feature type="signal peptide" evidence="6">
    <location>
        <begin position="1"/>
        <end position="27"/>
    </location>
</feature>
<evidence type="ECO:0000313" key="10">
    <source>
        <dbReference type="Proteomes" id="UP000007435"/>
    </source>
</evidence>
<feature type="domain" description="SusD-like N-terminal" evidence="8">
    <location>
        <begin position="159"/>
        <end position="244"/>
    </location>
</feature>
<feature type="domain" description="RagB/SusD" evidence="7">
    <location>
        <begin position="377"/>
        <end position="534"/>
    </location>
</feature>
<dbReference type="Pfam" id="PF14322">
    <property type="entry name" value="SusD-like_3"/>
    <property type="match status" value="1"/>
</dbReference>
<dbReference type="Proteomes" id="UP000007435">
    <property type="component" value="Chromosome"/>
</dbReference>
<dbReference type="InterPro" id="IPR033985">
    <property type="entry name" value="SusD-like_N"/>
</dbReference>
<evidence type="ECO:0000256" key="4">
    <source>
        <dbReference type="ARBA" id="ARBA00023136"/>
    </source>
</evidence>
<dbReference type="HOGENOM" id="CLU_015553_1_2_10"/>
<dbReference type="Gene3D" id="1.25.40.10">
    <property type="entry name" value="Tetratricopeptide repeat domain"/>
    <property type="match status" value="1"/>
</dbReference>
<dbReference type="InterPro" id="IPR012944">
    <property type="entry name" value="SusD_RagB_dom"/>
</dbReference>
<dbReference type="GO" id="GO:0009279">
    <property type="term" value="C:cell outer membrane"/>
    <property type="evidence" value="ECO:0007669"/>
    <property type="project" value="UniProtKB-SubCell"/>
</dbReference>
<dbReference type="Pfam" id="PF07980">
    <property type="entry name" value="SusD_RagB"/>
    <property type="match status" value="1"/>
</dbReference>
<dbReference type="Gene3D" id="1.10.3780.10">
    <property type="entry name" value="SusD-like"/>
    <property type="match status" value="1"/>
</dbReference>
<evidence type="ECO:0000313" key="9">
    <source>
        <dbReference type="EMBL" id="ADQ17986.1"/>
    </source>
</evidence>
<evidence type="ECO:0000256" key="2">
    <source>
        <dbReference type="ARBA" id="ARBA00006275"/>
    </source>
</evidence>
<dbReference type="Gene3D" id="1.25.40.390">
    <property type="match status" value="1"/>
</dbReference>
<gene>
    <name evidence="9" type="ordered locus">Lbys_2310</name>
</gene>
<keyword evidence="3 6" id="KW-0732">Signal</keyword>
<keyword evidence="4" id="KW-0472">Membrane</keyword>
<dbReference type="AlphaFoldDB" id="E4RWB3"/>
<keyword evidence="10" id="KW-1185">Reference proteome</keyword>
<evidence type="ECO:0000259" key="8">
    <source>
        <dbReference type="Pfam" id="PF14322"/>
    </source>
</evidence>
<evidence type="ECO:0000256" key="3">
    <source>
        <dbReference type="ARBA" id="ARBA00022729"/>
    </source>
</evidence>
<keyword evidence="5" id="KW-0998">Cell outer membrane</keyword>
<feature type="chain" id="PRO_5003185883" evidence="6">
    <location>
        <begin position="28"/>
        <end position="534"/>
    </location>
</feature>
<evidence type="ECO:0000256" key="1">
    <source>
        <dbReference type="ARBA" id="ARBA00004442"/>
    </source>
</evidence>
<name>E4RWB3_LEAB4</name>
<dbReference type="KEGG" id="lby:Lbys_2310"/>
<dbReference type="PROSITE" id="PS51257">
    <property type="entry name" value="PROKAR_LIPOPROTEIN"/>
    <property type="match status" value="1"/>
</dbReference>
<evidence type="ECO:0000256" key="6">
    <source>
        <dbReference type="SAM" id="SignalP"/>
    </source>
</evidence>
<dbReference type="InterPro" id="IPR011990">
    <property type="entry name" value="TPR-like_helical_dom_sf"/>
</dbReference>
<evidence type="ECO:0000256" key="5">
    <source>
        <dbReference type="ARBA" id="ARBA00023237"/>
    </source>
</evidence>
<organism evidence="9 10">
    <name type="scientific">Leadbetterella byssophila (strain DSM 17132 / JCM 16389 / KACC 11308 / NBRC 106382 / 4M15)</name>
    <dbReference type="NCBI Taxonomy" id="649349"/>
    <lineage>
        <taxon>Bacteria</taxon>
        <taxon>Pseudomonadati</taxon>
        <taxon>Bacteroidota</taxon>
        <taxon>Cytophagia</taxon>
        <taxon>Cytophagales</taxon>
        <taxon>Leadbetterellaceae</taxon>
        <taxon>Leadbetterella</taxon>
    </lineage>
</organism>
<sequence>MTMKNIFKKIFLMAGALYLLSSCGNKLDLFPQNDLTPDKAYANVEGYTAVLAKIYGSLALGGNAGDGEPDISGLDGGSQISFIRPFFNLQELPTDEAVVAWNDQTIKDFHNLSWTSADPFIKGAYARPIWNIALINEFIRESSDAKLAERGITGADASNIANMISEVRFLRAFNYWVAMDLFGKYSFLTEADPSGTTPVEKSAAEIFQYIESELLEVENSLPETSVYGRVNKHAARALLARLYLNAKTYIGQEKYNEAATYAKKVIDAGFSLHSEYYQLFQADNHLHTNEIIWSIACDGLMTQGHGNTTFLVHAAAGDDVADYNVLGGWAGYRATKGLSSKFYAGNATTTNDRRALFTTSVFKIDPVANEIPDVSDFKNGVHVKKWTNNYISGRKGNDVNENFTDTDFPVFRLAEMHLIYAEAVLRGASTGDAGTALNLINALRVRAYGNSSGNISASDMTLQFILDERARELYWEGHRRTDLIRYDQLTTDTYLWAWKGGVQGGRGVDPKYKLFPVPAEARTVNPNLTQTPGY</sequence>
<dbReference type="SUPFAM" id="SSF48452">
    <property type="entry name" value="TPR-like"/>
    <property type="match status" value="1"/>
</dbReference>
<proteinExistence type="inferred from homology"/>
<dbReference type="eggNOG" id="COG3637">
    <property type="taxonomic scope" value="Bacteria"/>
</dbReference>
<evidence type="ECO:0000259" key="7">
    <source>
        <dbReference type="Pfam" id="PF07980"/>
    </source>
</evidence>
<reference key="1">
    <citation type="submission" date="2010-11" db="EMBL/GenBank/DDBJ databases">
        <title>The complete genome of Leadbetterella byssophila DSM 17132.</title>
        <authorList>
            <consortium name="US DOE Joint Genome Institute (JGI-PGF)"/>
            <person name="Lucas S."/>
            <person name="Copeland A."/>
            <person name="Lapidus A."/>
            <person name="Glavina del Rio T."/>
            <person name="Dalin E."/>
            <person name="Tice H."/>
            <person name="Bruce D."/>
            <person name="Goodwin L."/>
            <person name="Pitluck S."/>
            <person name="Kyrpides N."/>
            <person name="Mavromatis K."/>
            <person name="Ivanova N."/>
            <person name="Teshima H."/>
            <person name="Brettin T."/>
            <person name="Detter J.C."/>
            <person name="Han C."/>
            <person name="Tapia R."/>
            <person name="Land M."/>
            <person name="Hauser L."/>
            <person name="Markowitz V."/>
            <person name="Cheng J.-F."/>
            <person name="Hugenholtz P."/>
            <person name="Woyke T."/>
            <person name="Wu D."/>
            <person name="Tindall B."/>
            <person name="Pomrenke H.G."/>
            <person name="Brambilla E."/>
            <person name="Klenk H.-P."/>
            <person name="Eisen J.A."/>
        </authorList>
    </citation>
    <scope>NUCLEOTIDE SEQUENCE [LARGE SCALE GENOMIC DNA]</scope>
    <source>
        <strain>DSM 17132</strain>
    </source>
</reference>
<dbReference type="STRING" id="649349.Lbys_2310"/>
<dbReference type="EMBL" id="CP002305">
    <property type="protein sequence ID" value="ADQ17986.1"/>
    <property type="molecule type" value="Genomic_DNA"/>
</dbReference>
<comment type="subcellular location">
    <subcellularLocation>
        <location evidence="1">Cell outer membrane</location>
    </subcellularLocation>
</comment>
<accession>E4RWB3</accession>